<evidence type="ECO:0000313" key="2">
    <source>
        <dbReference type="EMBL" id="CAG7676667.1"/>
    </source>
</evidence>
<organism evidence="2 3">
    <name type="scientific">Allacma fusca</name>
    <dbReference type="NCBI Taxonomy" id="39272"/>
    <lineage>
        <taxon>Eukaryota</taxon>
        <taxon>Metazoa</taxon>
        <taxon>Ecdysozoa</taxon>
        <taxon>Arthropoda</taxon>
        <taxon>Hexapoda</taxon>
        <taxon>Collembola</taxon>
        <taxon>Symphypleona</taxon>
        <taxon>Sminthuridae</taxon>
        <taxon>Allacma</taxon>
    </lineage>
</organism>
<reference evidence="2" key="1">
    <citation type="submission" date="2021-06" db="EMBL/GenBank/DDBJ databases">
        <authorList>
            <person name="Hodson N. C."/>
            <person name="Mongue J. A."/>
            <person name="Jaron S. K."/>
        </authorList>
    </citation>
    <scope>NUCLEOTIDE SEQUENCE</scope>
</reference>
<protein>
    <recommendedName>
        <fullName evidence="1">DUF7869 domain-containing protein</fullName>
    </recommendedName>
</protein>
<dbReference type="AlphaFoldDB" id="A0A8J2NN47"/>
<sequence>MLAGGQKSPSSSDHKEKRGQAFIHNCVVLAGGQPAPLSSDHKKRGKAIVQNCVVLAGGQLRLPSDNKHQRGQAGGSPELCCACWWPTITLIIRSQKLGTAIVQNCVVLAGGQTLPLSKFRFVASLEKLNQTIFSDELILKQEDRLSSTIVLCLLVANHHPYHPITKKRKGGSPELCCAYWWPTITLIIRSQKLGTAIKDNSMDVVPPKKRFLSKAAVEHHNKACKRPMLENEISKVNSPRENFPPVTRSCGKKCHQPGCHLLTIEDRQKIYRTFFTMTDDEKYLFQTLLMSSEDAIPQNGSKTRMKWSYKLPVLYCKVDVCQMTFRTTLDISDSQISRMQDRMVHNNEIFPRNMRGRHTTRPHKIVDSAIDAIHEHLKSYNTIDNHYSRNKYETGTTFLLPHYTIYQIHKDFMIRQGDTHHISECSFRKLFHSLKFRIGKPGSDTCDHCDLLELQIKNSESETDKADLQRRKQAHLTLADLTTNVRKADISRSQEDSSYVVISVDMQQTIFTPQLTCSSAFYLRKFGTYNLCIHDESKNKGHMYLWDECDAKKGADEVASCIYKYITTKFTPLDLGSTRTLVVWSDRCVGQNNNFVMLIFYRKLIEDHYFTKVYQKFMVSGHSYLSCDTDFAFIENQMKNRLLQSPLDISPIFKAANSVTPFEVNEMSQNEFFDLKPLEQYWKRPVDLKVSHYLLFYQSYANSQILTKPSHSDDTNWEIFDVKRRKLLLDSAGIPSINGKRKYDSLLVLKICKQKDLAKMVKFLPDRHRCFFQERIQVLNDLELVDVDDDDANLFGRRDD</sequence>
<dbReference type="OrthoDB" id="7764560at2759"/>
<dbReference type="PANTHER" id="PTHR10773">
    <property type="entry name" value="DNA-DIRECTED RNA POLYMERASES I, II, AND III SUBUNIT RPABC2"/>
    <property type="match status" value="1"/>
</dbReference>
<dbReference type="PANTHER" id="PTHR10773:SF19">
    <property type="match status" value="1"/>
</dbReference>
<gene>
    <name evidence="2" type="ORF">AFUS01_LOCUS2433</name>
</gene>
<keyword evidence="3" id="KW-1185">Reference proteome</keyword>
<dbReference type="InterPro" id="IPR057191">
    <property type="entry name" value="DUF7869"/>
</dbReference>
<comment type="caution">
    <text evidence="2">The sequence shown here is derived from an EMBL/GenBank/DDBJ whole genome shotgun (WGS) entry which is preliminary data.</text>
</comment>
<name>A0A8J2NN47_9HEXA</name>
<feature type="domain" description="DUF7869" evidence="1">
    <location>
        <begin position="547"/>
        <end position="701"/>
    </location>
</feature>
<dbReference type="Proteomes" id="UP000708208">
    <property type="component" value="Unassembled WGS sequence"/>
</dbReference>
<accession>A0A8J2NN47</accession>
<dbReference type="Pfam" id="PF25273">
    <property type="entry name" value="DUF7869"/>
    <property type="match status" value="1"/>
</dbReference>
<proteinExistence type="predicted"/>
<evidence type="ECO:0000259" key="1">
    <source>
        <dbReference type="Pfam" id="PF25273"/>
    </source>
</evidence>
<evidence type="ECO:0000313" key="3">
    <source>
        <dbReference type="Proteomes" id="UP000708208"/>
    </source>
</evidence>
<dbReference type="EMBL" id="CAJVCH010013886">
    <property type="protein sequence ID" value="CAG7676667.1"/>
    <property type="molecule type" value="Genomic_DNA"/>
</dbReference>